<protein>
    <submittedName>
        <fullName evidence="2">Uncharacterized protein</fullName>
    </submittedName>
</protein>
<feature type="transmembrane region" description="Helical" evidence="1">
    <location>
        <begin position="73"/>
        <end position="94"/>
    </location>
</feature>
<dbReference type="EMBL" id="JAKLJA010000003">
    <property type="protein sequence ID" value="MCG5072831.1"/>
    <property type="molecule type" value="Genomic_DNA"/>
</dbReference>
<keyword evidence="1" id="KW-0472">Membrane</keyword>
<feature type="transmembrane region" description="Helical" evidence="1">
    <location>
        <begin position="230"/>
        <end position="252"/>
    </location>
</feature>
<sequence>MIAKSYQIRAMRKDRRVSLPRTGFWLLVFSYLAFCVSDMMLSIQDDNSQMVKIVAFMALGLAVMLRPKFHKRILLVGLLLFVFLIAIGRSFNVAAGVDELQRFVFPIAITLAIYAYKDRINSLASIFLIVVISNDIFQCYFYLAYVTKLPLIVPVRIDSGLYLRAQGWIGFFSEFGFMNFCALVICAIKGGDAAGKLRKTFFLIFALLSFSFKLFVIILFYPIVFRKTGWKASVAPLMIAVIVLAVFISGYLDDIVGLASSKVAFYITAGNSARAESYRVMWESLSGGNFLGEGLGAFGGPASVKFNSPLYSKYHFDWYGMGGILKTTDTFYPHLFVELGLLGGAIWLYLVIMYGQRDVMSRAWIFVTCAFLFDNLFSLAILSPSYVFSAFLVLYVISQSRPTEKDGCSLDGRYRDKDIGCYKYVSWEKSKKFHTGNIHRGASRINQEDKKLPS</sequence>
<feature type="transmembrane region" description="Helical" evidence="1">
    <location>
        <begin position="165"/>
        <end position="188"/>
    </location>
</feature>
<dbReference type="Proteomes" id="UP001139308">
    <property type="component" value="Unassembled WGS sequence"/>
</dbReference>
<organism evidence="2 3">
    <name type="scientific">Paraburkholderia tagetis</name>
    <dbReference type="NCBI Taxonomy" id="2913261"/>
    <lineage>
        <taxon>Bacteria</taxon>
        <taxon>Pseudomonadati</taxon>
        <taxon>Pseudomonadota</taxon>
        <taxon>Betaproteobacteria</taxon>
        <taxon>Burkholderiales</taxon>
        <taxon>Burkholderiaceae</taxon>
        <taxon>Paraburkholderia</taxon>
    </lineage>
</organism>
<evidence type="ECO:0000313" key="3">
    <source>
        <dbReference type="Proteomes" id="UP001139308"/>
    </source>
</evidence>
<keyword evidence="1" id="KW-1133">Transmembrane helix</keyword>
<feature type="transmembrane region" description="Helical" evidence="1">
    <location>
        <begin position="364"/>
        <end position="397"/>
    </location>
</feature>
<keyword evidence="1" id="KW-0812">Transmembrane</keyword>
<dbReference type="AlphaFoldDB" id="A0A9X1RN39"/>
<feature type="transmembrane region" description="Helical" evidence="1">
    <location>
        <begin position="21"/>
        <end position="43"/>
    </location>
</feature>
<reference evidence="2" key="1">
    <citation type="submission" date="2022-01" db="EMBL/GenBank/DDBJ databases">
        <title>Genome sequence and assembly of Parabukholderia sp. RG36.</title>
        <authorList>
            <person name="Chhetri G."/>
        </authorList>
    </citation>
    <scope>NUCLEOTIDE SEQUENCE</scope>
    <source>
        <strain evidence="2">RG36</strain>
    </source>
</reference>
<feature type="transmembrane region" description="Helical" evidence="1">
    <location>
        <begin position="123"/>
        <end position="145"/>
    </location>
</feature>
<evidence type="ECO:0000313" key="2">
    <source>
        <dbReference type="EMBL" id="MCG5072831.1"/>
    </source>
</evidence>
<accession>A0A9X1RN39</accession>
<feature type="transmembrane region" description="Helical" evidence="1">
    <location>
        <begin position="100"/>
        <end position="116"/>
    </location>
</feature>
<dbReference type="RefSeq" id="WP_238462584.1">
    <property type="nucleotide sequence ID" value="NZ_JAKLJA010000003.1"/>
</dbReference>
<evidence type="ECO:0000256" key="1">
    <source>
        <dbReference type="SAM" id="Phobius"/>
    </source>
</evidence>
<feature type="transmembrane region" description="Helical" evidence="1">
    <location>
        <begin position="200"/>
        <end position="224"/>
    </location>
</feature>
<feature type="transmembrane region" description="Helical" evidence="1">
    <location>
        <begin position="331"/>
        <end position="352"/>
    </location>
</feature>
<name>A0A9X1RN39_9BURK</name>
<comment type="caution">
    <text evidence="2">The sequence shown here is derived from an EMBL/GenBank/DDBJ whole genome shotgun (WGS) entry which is preliminary data.</text>
</comment>
<feature type="transmembrane region" description="Helical" evidence="1">
    <location>
        <begin position="49"/>
        <end position="66"/>
    </location>
</feature>
<proteinExistence type="predicted"/>
<keyword evidence="3" id="KW-1185">Reference proteome</keyword>
<gene>
    <name evidence="2" type="ORF">L5014_05540</name>
</gene>